<organism evidence="5 7">
    <name type="scientific">Rotaria sordida</name>
    <dbReference type="NCBI Taxonomy" id="392033"/>
    <lineage>
        <taxon>Eukaryota</taxon>
        <taxon>Metazoa</taxon>
        <taxon>Spiralia</taxon>
        <taxon>Gnathifera</taxon>
        <taxon>Rotifera</taxon>
        <taxon>Eurotatoria</taxon>
        <taxon>Bdelloidea</taxon>
        <taxon>Philodinida</taxon>
        <taxon>Philodinidae</taxon>
        <taxon>Rotaria</taxon>
    </lineage>
</organism>
<feature type="domain" description="EF-hand" evidence="4">
    <location>
        <begin position="106"/>
        <end position="141"/>
    </location>
</feature>
<accession>A0A814RMH5</accession>
<sequence>MKRLFRSRLPPALTSTQINSLAKESHVAPEDIKDWYDRFNHCYPRSYLSYKEFVSYLEQVNTQNGNDNRLTKSMVKQLFNVLDLNEDKRLNFEEFFLFNIVINQGSLEDKLKLIFRLYDRDQNKYLTRVQLENILSNMFDLLNLSKSKNGLSQNIDEILTRTNFNNQNTKISWHTFSTYVLNDPLLFSILVSNDFDDYKSDDDFSCIVTRF</sequence>
<dbReference type="SUPFAM" id="SSF47473">
    <property type="entry name" value="EF-hand"/>
    <property type="match status" value="1"/>
</dbReference>
<evidence type="ECO:0000313" key="6">
    <source>
        <dbReference type="EMBL" id="CAF3815433.1"/>
    </source>
</evidence>
<feature type="domain" description="EF-hand" evidence="4">
    <location>
        <begin position="70"/>
        <end position="105"/>
    </location>
</feature>
<dbReference type="PROSITE" id="PS50222">
    <property type="entry name" value="EF_HAND_2"/>
    <property type="match status" value="2"/>
</dbReference>
<protein>
    <recommendedName>
        <fullName evidence="4">EF-hand domain-containing protein</fullName>
    </recommendedName>
</protein>
<dbReference type="PANTHER" id="PTHR23055">
    <property type="entry name" value="CALCIUM BINDING PROTEINS"/>
    <property type="match status" value="1"/>
</dbReference>
<evidence type="ECO:0000313" key="7">
    <source>
        <dbReference type="Proteomes" id="UP000663882"/>
    </source>
</evidence>
<comment type="caution">
    <text evidence="5">The sequence shown here is derived from an EMBL/GenBank/DDBJ whole genome shotgun (WGS) entry which is preliminary data.</text>
</comment>
<evidence type="ECO:0000259" key="4">
    <source>
        <dbReference type="PROSITE" id="PS50222"/>
    </source>
</evidence>
<evidence type="ECO:0000313" key="5">
    <source>
        <dbReference type="EMBL" id="CAF1136186.1"/>
    </source>
</evidence>
<dbReference type="InterPro" id="IPR028846">
    <property type="entry name" value="Recoverin"/>
</dbReference>
<keyword evidence="2" id="KW-0677">Repeat</keyword>
<dbReference type="InterPro" id="IPR002048">
    <property type="entry name" value="EF_hand_dom"/>
</dbReference>
<keyword evidence="3" id="KW-0106">Calcium</keyword>
<keyword evidence="1" id="KW-0479">Metal-binding</keyword>
<dbReference type="GO" id="GO:0005509">
    <property type="term" value="F:calcium ion binding"/>
    <property type="evidence" value="ECO:0007669"/>
    <property type="project" value="InterPro"/>
</dbReference>
<proteinExistence type="predicted"/>
<dbReference type="OrthoDB" id="191686at2759"/>
<dbReference type="PRINTS" id="PR00450">
    <property type="entry name" value="RECOVERIN"/>
</dbReference>
<dbReference type="Proteomes" id="UP000663823">
    <property type="component" value="Unassembled WGS sequence"/>
</dbReference>
<dbReference type="EMBL" id="CAJOAX010002727">
    <property type="protein sequence ID" value="CAF3815433.1"/>
    <property type="molecule type" value="Genomic_DNA"/>
</dbReference>
<gene>
    <name evidence="6" type="ORF">OTI717_LOCUS19080</name>
    <name evidence="5" type="ORF">RFH988_LOCUS21136</name>
</gene>
<reference evidence="5" key="1">
    <citation type="submission" date="2021-02" db="EMBL/GenBank/DDBJ databases">
        <authorList>
            <person name="Nowell W R."/>
        </authorList>
    </citation>
    <scope>NUCLEOTIDE SEQUENCE</scope>
</reference>
<dbReference type="PROSITE" id="PS00018">
    <property type="entry name" value="EF_HAND_1"/>
    <property type="match status" value="1"/>
</dbReference>
<dbReference type="Proteomes" id="UP000663882">
    <property type="component" value="Unassembled WGS sequence"/>
</dbReference>
<evidence type="ECO:0000256" key="3">
    <source>
        <dbReference type="ARBA" id="ARBA00022837"/>
    </source>
</evidence>
<evidence type="ECO:0000256" key="1">
    <source>
        <dbReference type="ARBA" id="ARBA00022723"/>
    </source>
</evidence>
<dbReference type="AlphaFoldDB" id="A0A814RMH5"/>
<dbReference type="EMBL" id="CAJNOO010001333">
    <property type="protein sequence ID" value="CAF1136186.1"/>
    <property type="molecule type" value="Genomic_DNA"/>
</dbReference>
<name>A0A814RMH5_9BILA</name>
<dbReference type="InterPro" id="IPR011992">
    <property type="entry name" value="EF-hand-dom_pair"/>
</dbReference>
<dbReference type="Gene3D" id="1.10.238.10">
    <property type="entry name" value="EF-hand"/>
    <property type="match status" value="1"/>
</dbReference>
<evidence type="ECO:0000256" key="2">
    <source>
        <dbReference type="ARBA" id="ARBA00022737"/>
    </source>
</evidence>
<dbReference type="InterPro" id="IPR018247">
    <property type="entry name" value="EF_Hand_1_Ca_BS"/>
</dbReference>